<keyword evidence="3" id="KW-1185">Reference proteome</keyword>
<name>A0A8B8C223_CRAVI</name>
<dbReference type="GeneID" id="111115324"/>
<dbReference type="InterPro" id="IPR045030">
    <property type="entry name" value="LYSM1-4"/>
</dbReference>
<reference evidence="4" key="1">
    <citation type="submission" date="2025-08" db="UniProtKB">
        <authorList>
            <consortium name="RefSeq"/>
        </authorList>
    </citation>
    <scope>IDENTIFICATION</scope>
    <source>
        <tissue evidence="4">Whole sample</tissue>
    </source>
</reference>
<dbReference type="InterPro" id="IPR018392">
    <property type="entry name" value="LysM"/>
</dbReference>
<feature type="compositionally biased region" description="Low complexity" evidence="1">
    <location>
        <begin position="211"/>
        <end position="226"/>
    </location>
</feature>
<dbReference type="KEGG" id="cvn:111115324"/>
<dbReference type="InterPro" id="IPR036779">
    <property type="entry name" value="LysM_dom_sf"/>
</dbReference>
<gene>
    <name evidence="4" type="primary">LOC111115324</name>
</gene>
<feature type="compositionally biased region" description="Low complexity" evidence="1">
    <location>
        <begin position="127"/>
        <end position="140"/>
    </location>
</feature>
<accession>A0A8B8C223</accession>
<proteinExistence type="predicted"/>
<feature type="region of interest" description="Disordered" evidence="1">
    <location>
        <begin position="198"/>
        <end position="229"/>
    </location>
</feature>
<evidence type="ECO:0000313" key="3">
    <source>
        <dbReference type="Proteomes" id="UP000694844"/>
    </source>
</evidence>
<dbReference type="PROSITE" id="PS51782">
    <property type="entry name" value="LYSM"/>
    <property type="match status" value="1"/>
</dbReference>
<protein>
    <submittedName>
        <fullName evidence="4">LysM and putative peptidoglycan-binding domain-containing protein 1-like isoform X1</fullName>
    </submittedName>
</protein>
<dbReference type="AlphaFoldDB" id="A0A8B8C223"/>
<organism evidence="3 4">
    <name type="scientific">Crassostrea virginica</name>
    <name type="common">Eastern oyster</name>
    <dbReference type="NCBI Taxonomy" id="6565"/>
    <lineage>
        <taxon>Eukaryota</taxon>
        <taxon>Metazoa</taxon>
        <taxon>Spiralia</taxon>
        <taxon>Lophotrochozoa</taxon>
        <taxon>Mollusca</taxon>
        <taxon>Bivalvia</taxon>
        <taxon>Autobranchia</taxon>
        <taxon>Pteriomorphia</taxon>
        <taxon>Ostreida</taxon>
        <taxon>Ostreoidea</taxon>
        <taxon>Ostreidae</taxon>
        <taxon>Crassostrea</taxon>
    </lineage>
</organism>
<dbReference type="Gene3D" id="3.10.350.10">
    <property type="entry name" value="LysM domain"/>
    <property type="match status" value="1"/>
</dbReference>
<evidence type="ECO:0000259" key="2">
    <source>
        <dbReference type="PROSITE" id="PS51782"/>
    </source>
</evidence>
<sequence>MMKSLEMITMCARSRDILPSKMADGSGGTESQLLGKFMEKQTKYGTTTRLVTKSSIAAKHKVCQSDTLMGIALKYGSTVEQIKRENQLWTNDSLFLREYLLIPIACENEHDLPKDCEIIEIDNTLRSRSSSSGKTSRSNSQVNGSDNENSIKTETKSTSNSVETKEASGKDFLSKFDNSFAVLKSNVKKMEQNKSFLDDHSNNALPHLPVTSSTTSSSSNNSRSLSFDGYQNTGYQSTASPVLQIKSRKVQASVSHRLEEESDELFQL</sequence>
<evidence type="ECO:0000256" key="1">
    <source>
        <dbReference type="SAM" id="MobiDB-lite"/>
    </source>
</evidence>
<dbReference type="PANTHER" id="PTHR20932">
    <property type="entry name" value="LYSM AND PUTATIVE PEPTIDOGLYCAN-BINDING DOMAIN-CONTAINING PROTEIN"/>
    <property type="match status" value="1"/>
</dbReference>
<dbReference type="Pfam" id="PF01476">
    <property type="entry name" value="LysM"/>
    <property type="match status" value="1"/>
</dbReference>
<dbReference type="SUPFAM" id="SSF54106">
    <property type="entry name" value="LysM domain"/>
    <property type="match status" value="1"/>
</dbReference>
<dbReference type="PANTHER" id="PTHR20932:SF8">
    <property type="entry name" value="LD22649P"/>
    <property type="match status" value="1"/>
</dbReference>
<feature type="domain" description="LysM" evidence="2">
    <location>
        <begin position="58"/>
        <end position="102"/>
    </location>
</feature>
<dbReference type="SMART" id="SM00257">
    <property type="entry name" value="LysM"/>
    <property type="match status" value="1"/>
</dbReference>
<feature type="region of interest" description="Disordered" evidence="1">
    <location>
        <begin position="127"/>
        <end position="168"/>
    </location>
</feature>
<dbReference type="RefSeq" id="XP_022309712.1">
    <property type="nucleotide sequence ID" value="XM_022454004.1"/>
</dbReference>
<dbReference type="CDD" id="cd00118">
    <property type="entry name" value="LysM"/>
    <property type="match status" value="1"/>
</dbReference>
<evidence type="ECO:0000313" key="4">
    <source>
        <dbReference type="RefSeq" id="XP_022309712.1"/>
    </source>
</evidence>
<dbReference type="OrthoDB" id="2107166at2759"/>
<dbReference type="Proteomes" id="UP000694844">
    <property type="component" value="Chromosome 9"/>
</dbReference>